<evidence type="ECO:0000313" key="3">
    <source>
        <dbReference type="EMBL" id="MEX6688907.1"/>
    </source>
</evidence>
<dbReference type="Gene3D" id="3.40.50.720">
    <property type="entry name" value="NAD(P)-binding Rossmann-like Domain"/>
    <property type="match status" value="1"/>
</dbReference>
<evidence type="ECO:0000259" key="2">
    <source>
        <dbReference type="Pfam" id="PF19051"/>
    </source>
</evidence>
<dbReference type="RefSeq" id="WP_369330317.1">
    <property type="nucleotide sequence ID" value="NZ_JAULBC010000005.1"/>
</dbReference>
<gene>
    <name evidence="3" type="ORF">QTN47_15470</name>
</gene>
<dbReference type="InterPro" id="IPR050463">
    <property type="entry name" value="Gfo/Idh/MocA_oxidrdct_glycsds"/>
</dbReference>
<dbReference type="InterPro" id="IPR000683">
    <property type="entry name" value="Gfo/Idh/MocA-like_OxRdtase_N"/>
</dbReference>
<dbReference type="PANTHER" id="PTHR43818">
    <property type="entry name" value="BCDNA.GH03377"/>
    <property type="match status" value="1"/>
</dbReference>
<dbReference type="InterPro" id="IPR036291">
    <property type="entry name" value="NAD(P)-bd_dom_sf"/>
</dbReference>
<dbReference type="SUPFAM" id="SSF55347">
    <property type="entry name" value="Glyceraldehyde-3-phosphate dehydrogenase-like, C-terminal domain"/>
    <property type="match status" value="1"/>
</dbReference>
<evidence type="ECO:0000313" key="4">
    <source>
        <dbReference type="Proteomes" id="UP001560573"/>
    </source>
</evidence>
<dbReference type="Proteomes" id="UP001560573">
    <property type="component" value="Unassembled WGS sequence"/>
</dbReference>
<dbReference type="EMBL" id="JAULBC010000005">
    <property type="protein sequence ID" value="MEX6688907.1"/>
    <property type="molecule type" value="Genomic_DNA"/>
</dbReference>
<evidence type="ECO:0000259" key="1">
    <source>
        <dbReference type="Pfam" id="PF01408"/>
    </source>
</evidence>
<dbReference type="Pfam" id="PF01408">
    <property type="entry name" value="GFO_IDH_MocA"/>
    <property type="match status" value="1"/>
</dbReference>
<feature type="domain" description="Gfo/Idh/MocA-like oxidoreductase bacterial type C-terminal" evidence="2">
    <location>
        <begin position="216"/>
        <end position="434"/>
    </location>
</feature>
<reference evidence="3 4" key="1">
    <citation type="submission" date="2023-07" db="EMBL/GenBank/DDBJ databases">
        <authorList>
            <person name="Lian W.-H."/>
        </authorList>
    </citation>
    <scope>NUCLEOTIDE SEQUENCE [LARGE SCALE GENOMIC DNA]</scope>
    <source>
        <strain evidence="3 4">SYSU DXS3180</strain>
    </source>
</reference>
<keyword evidence="4" id="KW-1185">Reference proteome</keyword>
<sequence>MKKQIPRPNYSAGRRKFLINTVQAAVAITIIPRHVMGGKNYVAPSDQINLGFIGTGKQGRGLVRNFATRAQVVAAADVDQQKLDLFESNTKKLYAEVKDKMDYKGITGYKDFRELLDRKDIDAVVIATPDHWHAVMTVMAANKKKHVYCEKPLAHSVEEGRAMVNATKKNNVILQTGSMQRSRETFHHACELVRNGYIGDVKEVQVNVGVAAVPATLPQQQVPSVLNWDMWSGPAPLVPFNADYAPPVELDIFPNWRKYKEFGGGILSDWGAHMFDIAQWGLGMDESGPVHFYPPDGKDHQHLTMVYKNGVVMKHMDFGRGFGVRFIGSKGTLDISREYLTSDPANIVTATIQPNEIHLYKSDDHYSDWLNAIKNGTQPICNAETGHRTSSLCCIANIAYWLNRPLEWNPEKEKFRHDKEANRLAKANIRKPWSLD</sequence>
<dbReference type="SUPFAM" id="SSF51735">
    <property type="entry name" value="NAD(P)-binding Rossmann-fold domains"/>
    <property type="match status" value="1"/>
</dbReference>
<dbReference type="InterPro" id="IPR043906">
    <property type="entry name" value="Gfo/Idh/MocA_OxRdtase_bact_C"/>
</dbReference>
<accession>A0ABV3ZG91</accession>
<feature type="domain" description="Gfo/Idh/MocA-like oxidoreductase N-terminal" evidence="1">
    <location>
        <begin position="48"/>
        <end position="177"/>
    </location>
</feature>
<comment type="caution">
    <text evidence="3">The sequence shown here is derived from an EMBL/GenBank/DDBJ whole genome shotgun (WGS) entry which is preliminary data.</text>
</comment>
<organism evidence="3 4">
    <name type="scientific">Danxiaibacter flavus</name>
    <dbReference type="NCBI Taxonomy" id="3049108"/>
    <lineage>
        <taxon>Bacteria</taxon>
        <taxon>Pseudomonadati</taxon>
        <taxon>Bacteroidota</taxon>
        <taxon>Chitinophagia</taxon>
        <taxon>Chitinophagales</taxon>
        <taxon>Chitinophagaceae</taxon>
        <taxon>Danxiaibacter</taxon>
    </lineage>
</organism>
<proteinExistence type="predicted"/>
<dbReference type="Pfam" id="PF19051">
    <property type="entry name" value="GFO_IDH_MocA_C2"/>
    <property type="match status" value="1"/>
</dbReference>
<protein>
    <submittedName>
        <fullName evidence="3">Gfo/Idh/MocA family oxidoreductase</fullName>
    </submittedName>
</protein>
<dbReference type="Gene3D" id="3.30.360.10">
    <property type="entry name" value="Dihydrodipicolinate Reductase, domain 2"/>
    <property type="match status" value="1"/>
</dbReference>
<name>A0ABV3ZG91_9BACT</name>
<dbReference type="PANTHER" id="PTHR43818:SF5">
    <property type="entry name" value="OXIDOREDUCTASE FAMILY PROTEIN"/>
    <property type="match status" value="1"/>
</dbReference>